<keyword evidence="3" id="KW-1185">Reference proteome</keyword>
<dbReference type="AlphaFoldDB" id="A0ABD3QSR5"/>
<keyword evidence="1" id="KW-0732">Signal</keyword>
<evidence type="ECO:0000313" key="2">
    <source>
        <dbReference type="EMBL" id="KAL3803409.1"/>
    </source>
</evidence>
<protein>
    <recommendedName>
        <fullName evidence="4">Type III effector HopPmaJ</fullName>
    </recommendedName>
</protein>
<dbReference type="InterPro" id="IPR038604">
    <property type="entry name" value="HopJ_sf"/>
</dbReference>
<dbReference type="EMBL" id="JABMIG020000014">
    <property type="protein sequence ID" value="KAL3803409.1"/>
    <property type="molecule type" value="Genomic_DNA"/>
</dbReference>
<organism evidence="2 3">
    <name type="scientific">Cyclotella cryptica</name>
    <dbReference type="NCBI Taxonomy" id="29204"/>
    <lineage>
        <taxon>Eukaryota</taxon>
        <taxon>Sar</taxon>
        <taxon>Stramenopiles</taxon>
        <taxon>Ochrophyta</taxon>
        <taxon>Bacillariophyta</taxon>
        <taxon>Coscinodiscophyceae</taxon>
        <taxon>Thalassiosirophycidae</taxon>
        <taxon>Stephanodiscales</taxon>
        <taxon>Stephanodiscaceae</taxon>
        <taxon>Cyclotella</taxon>
    </lineage>
</organism>
<dbReference type="Gene3D" id="3.20.160.10">
    <property type="entry name" value="vpa0580 domain like"/>
    <property type="match status" value="1"/>
</dbReference>
<reference evidence="2 3" key="1">
    <citation type="journal article" date="2020" name="G3 (Bethesda)">
        <title>Improved Reference Genome for Cyclotella cryptica CCMP332, a Model for Cell Wall Morphogenesis, Salinity Adaptation, and Lipid Production in Diatoms (Bacillariophyta).</title>
        <authorList>
            <person name="Roberts W.R."/>
            <person name="Downey K.M."/>
            <person name="Ruck E.C."/>
            <person name="Traller J.C."/>
            <person name="Alverson A.J."/>
        </authorList>
    </citation>
    <scope>NUCLEOTIDE SEQUENCE [LARGE SCALE GENOMIC DNA]</scope>
    <source>
        <strain evidence="2 3">CCMP332</strain>
    </source>
</reference>
<name>A0ABD3QSR5_9STRA</name>
<sequence length="213" mass="23322">MKLSAAALLILPSAARAFVVSPSVSTSRIVSTTSIHAEIRPPTQKSEVLAYGWDGTTALGGAVDNSKPARMLDDIRASGETQSDACQVFNANLEMSGDSLMFEEFITLCDEQYEYGLIEFKNGDVVNKPGENDGSAKVLSYAALAGFDKDMTLKLWGQYYRDVLATPDGNDHQNIRNFMKYGWDGVDFSNGIALTKKAVGDNDWDWDSESWIP</sequence>
<evidence type="ECO:0008006" key="4">
    <source>
        <dbReference type="Google" id="ProtNLM"/>
    </source>
</evidence>
<dbReference type="Pfam" id="PF08888">
    <property type="entry name" value="HopJ"/>
    <property type="match status" value="1"/>
</dbReference>
<proteinExistence type="predicted"/>
<gene>
    <name evidence="2" type="ORF">HJC23_009373</name>
</gene>
<evidence type="ECO:0000256" key="1">
    <source>
        <dbReference type="SAM" id="SignalP"/>
    </source>
</evidence>
<dbReference type="Proteomes" id="UP001516023">
    <property type="component" value="Unassembled WGS sequence"/>
</dbReference>
<feature type="chain" id="PRO_5044783298" description="Type III effector HopPmaJ" evidence="1">
    <location>
        <begin position="18"/>
        <end position="213"/>
    </location>
</feature>
<comment type="caution">
    <text evidence="2">The sequence shown here is derived from an EMBL/GenBank/DDBJ whole genome shotgun (WGS) entry which is preliminary data.</text>
</comment>
<accession>A0ABD3QSR5</accession>
<evidence type="ECO:0000313" key="3">
    <source>
        <dbReference type="Proteomes" id="UP001516023"/>
    </source>
</evidence>
<dbReference type="InterPro" id="IPR014984">
    <property type="entry name" value="HopJ"/>
</dbReference>
<feature type="signal peptide" evidence="1">
    <location>
        <begin position="1"/>
        <end position="17"/>
    </location>
</feature>